<protein>
    <recommendedName>
        <fullName evidence="4">NADH dehydrogenase [ubiquinone] 1 alpha subcomplex assembly factor 4</fullName>
    </recommendedName>
</protein>
<sequence>MGKVWSVIQRKANRFNVESRAHKVISQDKPTPAPKYRSTIQELETIKSDYPHILEEQSRRDSKLDDRLKQVFVRSYDPIVEEPTSSSSHSLPQDRRSFEETEFGYTEPVMIPQGRVTLKQAIKFITDHQTNPNTWTPEAIAKEYSITQDKIEKILLYYQTFQVHIPEDTSKKTSKKSYIETKETHKPQEMLESKEETLEHQEQK</sequence>
<proteinExistence type="predicted"/>
<comment type="caution">
    <text evidence="2">The sequence shown here is derived from an EMBL/GenBank/DDBJ whole genome shotgun (WGS) entry which is preliminary data.</text>
</comment>
<dbReference type="InterPro" id="IPR009622">
    <property type="entry name" value="NDUFAF4"/>
</dbReference>
<dbReference type="Proteomes" id="UP000502823">
    <property type="component" value="Unassembled WGS sequence"/>
</dbReference>
<dbReference type="GO" id="GO:0032981">
    <property type="term" value="P:mitochondrial respiratory chain complex I assembly"/>
    <property type="evidence" value="ECO:0007669"/>
    <property type="project" value="InterPro"/>
</dbReference>
<feature type="region of interest" description="Disordered" evidence="1">
    <location>
        <begin position="169"/>
        <end position="204"/>
    </location>
</feature>
<dbReference type="PANTHER" id="PTHR13338:SF4">
    <property type="entry name" value="NADH DEHYDROGENASE [UBIQUINONE] 1 ALPHA SUBCOMPLEX ASSEMBLY FACTOR 4"/>
    <property type="match status" value="1"/>
</dbReference>
<dbReference type="PANTHER" id="PTHR13338">
    <property type="entry name" value="UPF0240 PROTEIN"/>
    <property type="match status" value="1"/>
</dbReference>
<evidence type="ECO:0008006" key="4">
    <source>
        <dbReference type="Google" id="ProtNLM"/>
    </source>
</evidence>
<dbReference type="OrthoDB" id="2434756at2759"/>
<gene>
    <name evidence="2" type="ORF">Cfor_06140</name>
</gene>
<organism evidence="2 3">
    <name type="scientific">Coptotermes formosanus</name>
    <name type="common">Formosan subterranean termite</name>
    <dbReference type="NCBI Taxonomy" id="36987"/>
    <lineage>
        <taxon>Eukaryota</taxon>
        <taxon>Metazoa</taxon>
        <taxon>Ecdysozoa</taxon>
        <taxon>Arthropoda</taxon>
        <taxon>Hexapoda</taxon>
        <taxon>Insecta</taxon>
        <taxon>Pterygota</taxon>
        <taxon>Neoptera</taxon>
        <taxon>Polyneoptera</taxon>
        <taxon>Dictyoptera</taxon>
        <taxon>Blattodea</taxon>
        <taxon>Blattoidea</taxon>
        <taxon>Termitoidae</taxon>
        <taxon>Rhinotermitidae</taxon>
        <taxon>Coptotermes</taxon>
    </lineage>
</organism>
<accession>A0A6L2PHM6</accession>
<name>A0A6L2PHM6_COPFO</name>
<dbReference type="GO" id="GO:0005739">
    <property type="term" value="C:mitochondrion"/>
    <property type="evidence" value="ECO:0007669"/>
    <property type="project" value="TreeGrafter"/>
</dbReference>
<evidence type="ECO:0000256" key="1">
    <source>
        <dbReference type="SAM" id="MobiDB-lite"/>
    </source>
</evidence>
<dbReference type="FunCoup" id="A0A6L2PHM6">
    <property type="interactions" value="447"/>
</dbReference>
<dbReference type="Pfam" id="PF06784">
    <property type="entry name" value="UPF0240"/>
    <property type="match status" value="1"/>
</dbReference>
<dbReference type="InParanoid" id="A0A6L2PHM6"/>
<keyword evidence="3" id="KW-1185">Reference proteome</keyword>
<reference evidence="3" key="1">
    <citation type="submission" date="2020-01" db="EMBL/GenBank/DDBJ databases">
        <title>Draft genome sequence of the Termite Coptotermes fromosanus.</title>
        <authorList>
            <person name="Itakura S."/>
            <person name="Yosikawa Y."/>
            <person name="Umezawa K."/>
        </authorList>
    </citation>
    <scope>NUCLEOTIDE SEQUENCE [LARGE SCALE GENOMIC DNA]</scope>
</reference>
<dbReference type="EMBL" id="BLKM01010425">
    <property type="protein sequence ID" value="GFG30075.1"/>
    <property type="molecule type" value="Genomic_DNA"/>
</dbReference>
<evidence type="ECO:0000313" key="3">
    <source>
        <dbReference type="Proteomes" id="UP000502823"/>
    </source>
</evidence>
<dbReference type="AlphaFoldDB" id="A0A6L2PHM6"/>
<evidence type="ECO:0000313" key="2">
    <source>
        <dbReference type="EMBL" id="GFG30075.1"/>
    </source>
</evidence>